<dbReference type="Proteomes" id="UP001253595">
    <property type="component" value="Unassembled WGS sequence"/>
</dbReference>
<reference evidence="1 2" key="1">
    <citation type="submission" date="2023-07" db="EMBL/GenBank/DDBJ databases">
        <title>Sorghum-associated microbial communities from plants grown in Nebraska, USA.</title>
        <authorList>
            <person name="Schachtman D."/>
        </authorList>
    </citation>
    <scope>NUCLEOTIDE SEQUENCE [LARGE SCALE GENOMIC DNA]</scope>
    <source>
        <strain evidence="1 2">BE190</strain>
    </source>
</reference>
<dbReference type="RefSeq" id="WP_310068394.1">
    <property type="nucleotide sequence ID" value="NZ_JAVDVX010000001.1"/>
</dbReference>
<dbReference type="EMBL" id="JAVDVX010000001">
    <property type="protein sequence ID" value="MDR7088578.1"/>
    <property type="molecule type" value="Genomic_DNA"/>
</dbReference>
<keyword evidence="2" id="KW-1185">Reference proteome</keyword>
<proteinExistence type="predicted"/>
<protein>
    <submittedName>
        <fullName evidence="1">Uncharacterized protein</fullName>
    </submittedName>
</protein>
<gene>
    <name evidence="1" type="ORF">J2X05_000581</name>
</gene>
<evidence type="ECO:0000313" key="1">
    <source>
        <dbReference type="EMBL" id="MDR7088578.1"/>
    </source>
</evidence>
<organism evidence="1 2">
    <name type="scientific">Cellvibrio fibrivorans</name>
    <dbReference type="NCBI Taxonomy" id="126350"/>
    <lineage>
        <taxon>Bacteria</taxon>
        <taxon>Pseudomonadati</taxon>
        <taxon>Pseudomonadota</taxon>
        <taxon>Gammaproteobacteria</taxon>
        <taxon>Cellvibrionales</taxon>
        <taxon>Cellvibrionaceae</taxon>
        <taxon>Cellvibrio</taxon>
    </lineage>
</organism>
<accession>A0ABU1UTQ8</accession>
<name>A0ABU1UTQ8_9GAMM</name>
<comment type="caution">
    <text evidence="1">The sequence shown here is derived from an EMBL/GenBank/DDBJ whole genome shotgun (WGS) entry which is preliminary data.</text>
</comment>
<evidence type="ECO:0000313" key="2">
    <source>
        <dbReference type="Proteomes" id="UP001253595"/>
    </source>
</evidence>
<sequence>MNVSEAPPGVLTLQLSADTTVCKKQGNYSDQLIATVDWFHLLSYFIEIFQIASRSKSTKLVKFLERFDISESDLFKSSTGLPFELLSVVDRMRYMAAANKLIAFHASHFYESAMLTGLNKSTLCGRDTVVPGVINHLICDLPEVRHHRRERTASIELIPRSRSTVKAMMARLFRKL</sequence>